<evidence type="ECO:0000256" key="8">
    <source>
        <dbReference type="ARBA" id="ARBA00022989"/>
    </source>
</evidence>
<dbReference type="InterPro" id="IPR003594">
    <property type="entry name" value="HATPase_dom"/>
</dbReference>
<dbReference type="Gene3D" id="1.10.287.130">
    <property type="match status" value="1"/>
</dbReference>
<feature type="transmembrane region" description="Helical" evidence="11">
    <location>
        <begin position="161"/>
        <end position="184"/>
    </location>
</feature>
<dbReference type="InterPro" id="IPR036890">
    <property type="entry name" value="HATPase_C_sf"/>
</dbReference>
<dbReference type="Pfam" id="PF00512">
    <property type="entry name" value="HisKA"/>
    <property type="match status" value="1"/>
</dbReference>
<proteinExistence type="predicted"/>
<dbReference type="EMBL" id="CP029463">
    <property type="protein sequence ID" value="AWM13021.1"/>
    <property type="molecule type" value="Genomic_DNA"/>
</dbReference>
<feature type="coiled-coil region" evidence="10">
    <location>
        <begin position="183"/>
        <end position="220"/>
    </location>
</feature>
<dbReference type="KEGG" id="fse:DI487_03515"/>
<sequence length="431" mass="50575">MRKKNIVIAVFSVLLVIVNQFLIEYFLYNKKEDANLINLVGKQRMIGQKIALEFYSLQQKNKEKNISDIEESVQDWEHRQNQLKRFNTDMSKLLLSKDEVQFLLDDFPKLDREIAFVKKQLIEYKDGRKIDLEDIVANQDIYLGEMEKAIRIYTDHVDRKLWVVIFLVIFSNMIILLVGGYVLLSLKAALEEHKSKEIELEKANLTLKEKNKELEQFNHIASHDLKEPLRGISNFIQIIDEDHKDSLNDEVKSYLQNIEKASKRMEGLITSLLVYSRIGRNRELVLCDLDIVVKRILGDLEDLKIQENMSIEFDRLPLIAGYSLELKRLFQSLISNAIKFRRNDEKLKIEIRCKEIEGYYEFSVIDNGIGIEKRNFDKVFYIFQKLHNNKEYEGYGIGLTNCKKIVELHGGKIWIESVLGQGSIFKFTLKR</sequence>
<dbReference type="Pfam" id="PF02518">
    <property type="entry name" value="HATPase_c"/>
    <property type="match status" value="1"/>
</dbReference>
<dbReference type="Pfam" id="PF13675">
    <property type="entry name" value="PilJ"/>
    <property type="match status" value="1"/>
</dbReference>
<dbReference type="PRINTS" id="PR00344">
    <property type="entry name" value="BCTRLSENSOR"/>
</dbReference>
<dbReference type="CDD" id="cd00082">
    <property type="entry name" value="HisKA"/>
    <property type="match status" value="1"/>
</dbReference>
<feature type="transmembrane region" description="Helical" evidence="11">
    <location>
        <begin position="6"/>
        <end position="28"/>
    </location>
</feature>
<dbReference type="InterPro" id="IPR005467">
    <property type="entry name" value="His_kinase_dom"/>
</dbReference>
<evidence type="ECO:0000256" key="3">
    <source>
        <dbReference type="ARBA" id="ARBA00012438"/>
    </source>
</evidence>
<dbReference type="Proteomes" id="UP000245429">
    <property type="component" value="Chromosome"/>
</dbReference>
<evidence type="ECO:0000313" key="13">
    <source>
        <dbReference type="EMBL" id="AWM13021.1"/>
    </source>
</evidence>
<dbReference type="SMART" id="SM00388">
    <property type="entry name" value="HisKA"/>
    <property type="match status" value="1"/>
</dbReference>
<keyword evidence="10" id="KW-0175">Coiled coil</keyword>
<evidence type="ECO:0000313" key="14">
    <source>
        <dbReference type="Proteomes" id="UP000245429"/>
    </source>
</evidence>
<name>A0A2U8QSD9_9FLAO</name>
<dbReference type="EC" id="2.7.13.3" evidence="3"/>
<feature type="domain" description="Histidine kinase" evidence="12">
    <location>
        <begin position="220"/>
        <end position="431"/>
    </location>
</feature>
<dbReference type="SUPFAM" id="SSF55874">
    <property type="entry name" value="ATPase domain of HSP90 chaperone/DNA topoisomerase II/histidine kinase"/>
    <property type="match status" value="1"/>
</dbReference>
<dbReference type="AlphaFoldDB" id="A0A2U8QSD9"/>
<dbReference type="InterPro" id="IPR004358">
    <property type="entry name" value="Sig_transdc_His_kin-like_C"/>
</dbReference>
<comment type="catalytic activity">
    <reaction evidence="1">
        <text>ATP + protein L-histidine = ADP + protein N-phospho-L-histidine.</text>
        <dbReference type="EC" id="2.7.13.3"/>
    </reaction>
</comment>
<dbReference type="InterPro" id="IPR003661">
    <property type="entry name" value="HisK_dim/P_dom"/>
</dbReference>
<gene>
    <name evidence="13" type="ORF">DI487_03515</name>
</gene>
<evidence type="ECO:0000259" key="12">
    <source>
        <dbReference type="PROSITE" id="PS50109"/>
    </source>
</evidence>
<evidence type="ECO:0000256" key="1">
    <source>
        <dbReference type="ARBA" id="ARBA00000085"/>
    </source>
</evidence>
<dbReference type="SUPFAM" id="SSF47384">
    <property type="entry name" value="Homodimeric domain of signal transducing histidine kinase"/>
    <property type="match status" value="1"/>
</dbReference>
<dbReference type="InterPro" id="IPR029095">
    <property type="entry name" value="NarX-like_N"/>
</dbReference>
<evidence type="ECO:0000256" key="11">
    <source>
        <dbReference type="SAM" id="Phobius"/>
    </source>
</evidence>
<evidence type="ECO:0000256" key="5">
    <source>
        <dbReference type="ARBA" id="ARBA00022679"/>
    </source>
</evidence>
<dbReference type="GO" id="GO:0030295">
    <property type="term" value="F:protein kinase activator activity"/>
    <property type="evidence" value="ECO:0007669"/>
    <property type="project" value="TreeGrafter"/>
</dbReference>
<reference evidence="13 14" key="1">
    <citation type="submission" date="2018-05" db="EMBL/GenBank/DDBJ databases">
        <title>Flavobacterium sp. MEBiC07310.</title>
        <authorList>
            <person name="Baek K."/>
        </authorList>
    </citation>
    <scope>NUCLEOTIDE SEQUENCE [LARGE SCALE GENOMIC DNA]</scope>
    <source>
        <strain evidence="13 14">MEBiC07310</strain>
    </source>
</reference>
<dbReference type="FunFam" id="3.30.565.10:FF:000006">
    <property type="entry name" value="Sensor histidine kinase WalK"/>
    <property type="match status" value="1"/>
</dbReference>
<dbReference type="PANTHER" id="PTHR42878:SF15">
    <property type="entry name" value="BACTERIOPHYTOCHROME"/>
    <property type="match status" value="1"/>
</dbReference>
<keyword evidence="9 11" id="KW-0472">Membrane</keyword>
<dbReference type="InterPro" id="IPR036097">
    <property type="entry name" value="HisK_dim/P_sf"/>
</dbReference>
<dbReference type="PANTHER" id="PTHR42878">
    <property type="entry name" value="TWO-COMPONENT HISTIDINE KINASE"/>
    <property type="match status" value="1"/>
</dbReference>
<comment type="subcellular location">
    <subcellularLocation>
        <location evidence="2">Membrane</location>
        <topology evidence="2">Multi-pass membrane protein</topology>
    </subcellularLocation>
</comment>
<evidence type="ECO:0000256" key="10">
    <source>
        <dbReference type="SAM" id="Coils"/>
    </source>
</evidence>
<dbReference type="Gene3D" id="3.30.565.10">
    <property type="entry name" value="Histidine kinase-like ATPase, C-terminal domain"/>
    <property type="match status" value="1"/>
</dbReference>
<keyword evidence="5" id="KW-0808">Transferase</keyword>
<evidence type="ECO:0000256" key="9">
    <source>
        <dbReference type="ARBA" id="ARBA00023136"/>
    </source>
</evidence>
<dbReference type="SMART" id="SM00387">
    <property type="entry name" value="HATPase_c"/>
    <property type="match status" value="1"/>
</dbReference>
<dbReference type="GO" id="GO:0016020">
    <property type="term" value="C:membrane"/>
    <property type="evidence" value="ECO:0007669"/>
    <property type="project" value="UniProtKB-SubCell"/>
</dbReference>
<evidence type="ECO:0000256" key="4">
    <source>
        <dbReference type="ARBA" id="ARBA00022553"/>
    </source>
</evidence>
<keyword evidence="4" id="KW-0597">Phosphoprotein</keyword>
<dbReference type="GO" id="GO:0007234">
    <property type="term" value="P:osmosensory signaling via phosphorelay pathway"/>
    <property type="evidence" value="ECO:0007669"/>
    <property type="project" value="TreeGrafter"/>
</dbReference>
<dbReference type="RefSeq" id="WP_109568429.1">
    <property type="nucleotide sequence ID" value="NZ_CP029463.1"/>
</dbReference>
<dbReference type="PROSITE" id="PS50109">
    <property type="entry name" value="HIS_KIN"/>
    <property type="match status" value="1"/>
</dbReference>
<evidence type="ECO:0000256" key="6">
    <source>
        <dbReference type="ARBA" id="ARBA00022692"/>
    </source>
</evidence>
<dbReference type="OrthoDB" id="9781208at2"/>
<keyword evidence="8 11" id="KW-1133">Transmembrane helix</keyword>
<dbReference type="GO" id="GO:0000156">
    <property type="term" value="F:phosphorelay response regulator activity"/>
    <property type="evidence" value="ECO:0007669"/>
    <property type="project" value="TreeGrafter"/>
</dbReference>
<protein>
    <recommendedName>
        <fullName evidence="3">histidine kinase</fullName>
        <ecNumber evidence="3">2.7.13.3</ecNumber>
    </recommendedName>
</protein>
<keyword evidence="14" id="KW-1185">Reference proteome</keyword>
<accession>A0A2U8QSD9</accession>
<organism evidence="13 14">
    <name type="scientific">Flavobacterium sediminis</name>
    <dbReference type="NCBI Taxonomy" id="2201181"/>
    <lineage>
        <taxon>Bacteria</taxon>
        <taxon>Pseudomonadati</taxon>
        <taxon>Bacteroidota</taxon>
        <taxon>Flavobacteriia</taxon>
        <taxon>Flavobacteriales</taxon>
        <taxon>Flavobacteriaceae</taxon>
        <taxon>Flavobacterium</taxon>
    </lineage>
</organism>
<evidence type="ECO:0000256" key="7">
    <source>
        <dbReference type="ARBA" id="ARBA00022777"/>
    </source>
</evidence>
<dbReference type="GO" id="GO:0000155">
    <property type="term" value="F:phosphorelay sensor kinase activity"/>
    <property type="evidence" value="ECO:0007669"/>
    <property type="project" value="InterPro"/>
</dbReference>
<dbReference type="InterPro" id="IPR050351">
    <property type="entry name" value="BphY/WalK/GraS-like"/>
</dbReference>
<keyword evidence="7" id="KW-0418">Kinase</keyword>
<keyword evidence="6 11" id="KW-0812">Transmembrane</keyword>
<evidence type="ECO:0000256" key="2">
    <source>
        <dbReference type="ARBA" id="ARBA00004141"/>
    </source>
</evidence>